<evidence type="ECO:0000313" key="4">
    <source>
        <dbReference type="EMBL" id="MCN9243602.1"/>
    </source>
</evidence>
<dbReference type="EMBL" id="JAMWMR010000023">
    <property type="protein sequence ID" value="MCN9243602.1"/>
    <property type="molecule type" value="Genomic_DNA"/>
</dbReference>
<keyword evidence="2" id="KW-1133">Transmembrane helix</keyword>
<feature type="transmembrane region" description="Helical" evidence="2">
    <location>
        <begin position="136"/>
        <end position="158"/>
    </location>
</feature>
<evidence type="ECO:0000313" key="5">
    <source>
        <dbReference type="Proteomes" id="UP001523219"/>
    </source>
</evidence>
<dbReference type="InterPro" id="IPR036366">
    <property type="entry name" value="PGBDSf"/>
</dbReference>
<accession>A0ABT0ZJ87</accession>
<sequence>MSGSNGQACPKCGAPRRPDGTPSCGCTRRASDALRDARTAQAAAAEDFDPLRIRPYVDLPVTPAEPAREAAQESAPDETIRLGAVPGPEEIPGRPERQDPAATARLDAIPADSSEPYEPSEPSGHRKPRRRQRRTVLLASGGAAVAIAAAAAFAGRLFSYDPPQRDEARPADVRASVPESSPSRQPSATTSTAPAATPTASATSSPSASPTPSESPSSASPSPSAAATSSTTPTPTASTRAPSPTAPAGQVQSGQVLRQGDRGPEVTELQLRLRQLNLYTGPVNGNYGWRVARGVGTYQAARGVTQDEPGVYGPATRAMLKSETSGR</sequence>
<feature type="compositionally biased region" description="Low complexity" evidence="1">
    <location>
        <begin position="180"/>
        <end position="248"/>
    </location>
</feature>
<comment type="caution">
    <text evidence="4">The sequence shown here is derived from an EMBL/GenBank/DDBJ whole genome shotgun (WGS) entry which is preliminary data.</text>
</comment>
<feature type="compositionally biased region" description="Basic and acidic residues" evidence="1">
    <location>
        <begin position="163"/>
        <end position="172"/>
    </location>
</feature>
<keyword evidence="5" id="KW-1185">Reference proteome</keyword>
<feature type="region of interest" description="Disordered" evidence="1">
    <location>
        <begin position="1"/>
        <end position="27"/>
    </location>
</feature>
<dbReference type="InterPro" id="IPR002477">
    <property type="entry name" value="Peptidoglycan-bd-like"/>
</dbReference>
<dbReference type="Gene3D" id="1.10.101.10">
    <property type="entry name" value="PGBD-like superfamily/PGBD"/>
    <property type="match status" value="1"/>
</dbReference>
<proteinExistence type="predicted"/>
<feature type="compositionally biased region" description="Basic residues" evidence="1">
    <location>
        <begin position="125"/>
        <end position="134"/>
    </location>
</feature>
<dbReference type="Pfam" id="PF01471">
    <property type="entry name" value="PG_binding_1"/>
    <property type="match status" value="1"/>
</dbReference>
<name>A0ABT0ZJ87_9ACTN</name>
<dbReference type="InterPro" id="IPR036365">
    <property type="entry name" value="PGBD-like_sf"/>
</dbReference>
<evidence type="ECO:0000256" key="2">
    <source>
        <dbReference type="SAM" id="Phobius"/>
    </source>
</evidence>
<feature type="domain" description="Peptidoglycan binding-like" evidence="3">
    <location>
        <begin position="262"/>
        <end position="320"/>
    </location>
</feature>
<evidence type="ECO:0000256" key="1">
    <source>
        <dbReference type="SAM" id="MobiDB-lite"/>
    </source>
</evidence>
<feature type="region of interest" description="Disordered" evidence="1">
    <location>
        <begin position="60"/>
        <end position="136"/>
    </location>
</feature>
<evidence type="ECO:0000259" key="3">
    <source>
        <dbReference type="Pfam" id="PF01471"/>
    </source>
</evidence>
<organism evidence="4 5">
    <name type="scientific">Streptomyces macrolidinus</name>
    <dbReference type="NCBI Taxonomy" id="2952607"/>
    <lineage>
        <taxon>Bacteria</taxon>
        <taxon>Bacillati</taxon>
        <taxon>Actinomycetota</taxon>
        <taxon>Actinomycetes</taxon>
        <taxon>Kitasatosporales</taxon>
        <taxon>Streptomycetaceae</taxon>
        <taxon>Streptomyces</taxon>
    </lineage>
</organism>
<keyword evidence="2" id="KW-0472">Membrane</keyword>
<keyword evidence="2" id="KW-0812">Transmembrane</keyword>
<dbReference type="SUPFAM" id="SSF47090">
    <property type="entry name" value="PGBD-like"/>
    <property type="match status" value="1"/>
</dbReference>
<gene>
    <name evidence="4" type="ORF">NGF19_22900</name>
</gene>
<dbReference type="Proteomes" id="UP001523219">
    <property type="component" value="Unassembled WGS sequence"/>
</dbReference>
<reference evidence="4 5" key="1">
    <citation type="submission" date="2022-05" db="EMBL/GenBank/DDBJ databases">
        <title>Streptomyces sp. nov. RY43-2 isolated from soil of a peat swamp forest.</title>
        <authorList>
            <person name="Kanchanasin P."/>
            <person name="Tanasupawat S."/>
            <person name="Phongsopitanun W."/>
        </authorList>
    </citation>
    <scope>NUCLEOTIDE SEQUENCE [LARGE SCALE GENOMIC DNA]</scope>
    <source>
        <strain evidence="4 5">RY43-2</strain>
    </source>
</reference>
<feature type="compositionally biased region" description="Low complexity" evidence="1">
    <location>
        <begin position="113"/>
        <end position="122"/>
    </location>
</feature>
<protein>
    <submittedName>
        <fullName evidence="4">Peptidoglycan-binding protein</fullName>
    </submittedName>
</protein>
<feature type="region of interest" description="Disordered" evidence="1">
    <location>
        <begin position="160"/>
        <end position="263"/>
    </location>
</feature>